<dbReference type="PROSITE" id="PS00018">
    <property type="entry name" value="EF_HAND_1"/>
    <property type="match status" value="4"/>
</dbReference>
<feature type="domain" description="EF-hand" evidence="5">
    <location>
        <begin position="264"/>
        <end position="299"/>
    </location>
</feature>
<proteinExistence type="predicted"/>
<dbReference type="InterPro" id="IPR018247">
    <property type="entry name" value="EF_Hand_1_Ca_BS"/>
</dbReference>
<reference evidence="6 7" key="1">
    <citation type="submission" date="2024-02" db="EMBL/GenBank/DDBJ databases">
        <authorList>
            <person name="Chen Y."/>
            <person name="Shah S."/>
            <person name="Dougan E. K."/>
            <person name="Thang M."/>
            <person name="Chan C."/>
        </authorList>
    </citation>
    <scope>NUCLEOTIDE SEQUENCE [LARGE SCALE GENOMIC DNA]</scope>
</reference>
<dbReference type="PANTHER" id="PTHR23050">
    <property type="entry name" value="CALCIUM BINDING PROTEIN"/>
    <property type="match status" value="1"/>
</dbReference>
<dbReference type="InterPro" id="IPR050145">
    <property type="entry name" value="Centrin_CML-like"/>
</dbReference>
<protein>
    <recommendedName>
        <fullName evidence="5">EF-hand domain-containing protein</fullName>
    </recommendedName>
</protein>
<sequence>MPHSGATNDVVSSLPEEERSNIPSIYHAMWLAIVTMTTVGYGDYFPTSLAPNLDGEMVAGHELQPLMGLVHVPVSHLVCGFLSQTGYIVASLLTFSSVLFLALPVLLKNRIRRCMVKWGYSAKDLRMLIEYVDVDGDGVLALTVEFLELMRQMRIGITAQSSLGGEALRAASPESSAIDLFMAFDDDANGYIDYDEFLRQIFPEEYVKDAHSCRFLPETVDEQILNAYGPQASPESLSPPVTSDDFSPHSRSQTGAVADRFSTKEYEEFQLLFTMNDRDGSGDVDVGELKVMIHWLGFSASHLAPELARKVDRDGSGSLNFVEFLACMRLLRTIELETVQKLMQAAGARDGGDRLEVSHLPSLLNSMGYETWDLQVIEETLEDATLAPCTELELGDVWRFLMEYRRREGFGRQELQEITETFRRHDEDESGELDNLESPLALRMLGFSVGYTEVQSWLLKVDVDESGALNLAELRKLVRMLQAQDMEHFRDVFDAYVRQGFSKGGPPGTLTRENCVRLLELLNFTVPLETFDTVHVTEHQFLTVCYKLIKAQRMECRKNGGWSAQQLKVLRAEYETYASSRDGCVANKDLIRLLEDVLPDMSRDPLFRPELRSILRQVKVDSTGRLGFKEYLTFLQLCRSAKEISVARRQQAAVEETGFSGPEVQELRELFLEAAAPSGITFDGLWKLINSTTPLGHALTTELQELFNEQLMRRTDVHEPPEQALDFADFLRFMRQMMEINFANLVNDPQN</sequence>
<accession>A0ABP0P8R8</accession>
<comment type="caution">
    <text evidence="6">The sequence shown here is derived from an EMBL/GenBank/DDBJ whole genome shotgun (WGS) entry which is preliminary data.</text>
</comment>
<dbReference type="SMART" id="SM00054">
    <property type="entry name" value="EFh"/>
    <property type="match status" value="7"/>
</dbReference>
<feature type="domain" description="EF-hand" evidence="5">
    <location>
        <begin position="172"/>
        <end position="207"/>
    </location>
</feature>
<feature type="region of interest" description="Disordered" evidence="3">
    <location>
        <begin position="229"/>
        <end position="254"/>
    </location>
</feature>
<dbReference type="SUPFAM" id="SSF47473">
    <property type="entry name" value="EF-hand"/>
    <property type="match status" value="3"/>
</dbReference>
<keyword evidence="4" id="KW-0472">Membrane</keyword>
<dbReference type="InterPro" id="IPR011992">
    <property type="entry name" value="EF-hand-dom_pair"/>
</dbReference>
<dbReference type="Pfam" id="PF13202">
    <property type="entry name" value="EF-hand_5"/>
    <property type="match status" value="1"/>
</dbReference>
<feature type="compositionally biased region" description="Polar residues" evidence="3">
    <location>
        <begin position="233"/>
        <end position="254"/>
    </location>
</feature>
<dbReference type="InterPro" id="IPR013099">
    <property type="entry name" value="K_chnl_dom"/>
</dbReference>
<dbReference type="InterPro" id="IPR002048">
    <property type="entry name" value="EF_hand_dom"/>
</dbReference>
<dbReference type="EMBL" id="CAXAMN010022751">
    <property type="protein sequence ID" value="CAK9072447.1"/>
    <property type="molecule type" value="Genomic_DNA"/>
</dbReference>
<dbReference type="SUPFAM" id="SSF81324">
    <property type="entry name" value="Voltage-gated potassium channels"/>
    <property type="match status" value="1"/>
</dbReference>
<evidence type="ECO:0000313" key="7">
    <source>
        <dbReference type="Proteomes" id="UP001642484"/>
    </source>
</evidence>
<evidence type="ECO:0000256" key="1">
    <source>
        <dbReference type="ARBA" id="ARBA00022737"/>
    </source>
</evidence>
<dbReference type="Gene3D" id="1.10.287.70">
    <property type="match status" value="1"/>
</dbReference>
<dbReference type="Proteomes" id="UP001642484">
    <property type="component" value="Unassembled WGS sequence"/>
</dbReference>
<dbReference type="Gene3D" id="1.10.238.10">
    <property type="entry name" value="EF-hand"/>
    <property type="match status" value="4"/>
</dbReference>
<evidence type="ECO:0000256" key="2">
    <source>
        <dbReference type="ARBA" id="ARBA00022837"/>
    </source>
</evidence>
<name>A0ABP0P8R8_9DINO</name>
<gene>
    <name evidence="6" type="ORF">CCMP2556_LOCUS35647</name>
</gene>
<evidence type="ECO:0000259" key="5">
    <source>
        <dbReference type="PROSITE" id="PS50222"/>
    </source>
</evidence>
<feature type="transmembrane region" description="Helical" evidence="4">
    <location>
        <begin position="87"/>
        <end position="107"/>
    </location>
</feature>
<organism evidence="6 7">
    <name type="scientific">Durusdinium trenchii</name>
    <dbReference type="NCBI Taxonomy" id="1381693"/>
    <lineage>
        <taxon>Eukaryota</taxon>
        <taxon>Sar</taxon>
        <taxon>Alveolata</taxon>
        <taxon>Dinophyceae</taxon>
        <taxon>Suessiales</taxon>
        <taxon>Symbiodiniaceae</taxon>
        <taxon>Durusdinium</taxon>
    </lineage>
</organism>
<evidence type="ECO:0000313" key="6">
    <source>
        <dbReference type="EMBL" id="CAK9072447.1"/>
    </source>
</evidence>
<keyword evidence="4" id="KW-0812">Transmembrane</keyword>
<keyword evidence="2" id="KW-0106">Calcium</keyword>
<evidence type="ECO:0000256" key="4">
    <source>
        <dbReference type="SAM" id="Phobius"/>
    </source>
</evidence>
<keyword evidence="1" id="KW-0677">Repeat</keyword>
<keyword evidence="4" id="KW-1133">Transmembrane helix</keyword>
<dbReference type="Pfam" id="PF07885">
    <property type="entry name" value="Ion_trans_2"/>
    <property type="match status" value="1"/>
</dbReference>
<evidence type="ECO:0000256" key="3">
    <source>
        <dbReference type="SAM" id="MobiDB-lite"/>
    </source>
</evidence>
<feature type="domain" description="EF-hand" evidence="5">
    <location>
        <begin position="449"/>
        <end position="484"/>
    </location>
</feature>
<keyword evidence="7" id="KW-1185">Reference proteome</keyword>
<feature type="domain" description="EF-hand" evidence="5">
    <location>
        <begin position="309"/>
        <end position="334"/>
    </location>
</feature>
<dbReference type="PROSITE" id="PS50222">
    <property type="entry name" value="EF_HAND_2"/>
    <property type="match status" value="4"/>
</dbReference>